<accession>A0AAW6GTT4</accession>
<reference evidence="2" key="1">
    <citation type="submission" date="2022-10" db="EMBL/GenBank/DDBJ databases">
        <title>Human gut microbiome strain richness.</title>
        <authorList>
            <person name="Chen-Liaw A."/>
        </authorList>
    </citation>
    <scope>NUCLEOTIDE SEQUENCE</scope>
    <source>
        <strain evidence="2">1001713st2_A4_1001713B170214_170313</strain>
    </source>
</reference>
<proteinExistence type="predicted"/>
<dbReference type="EMBL" id="JAQNSG010000024">
    <property type="protein sequence ID" value="MDC1882092.1"/>
    <property type="molecule type" value="Genomic_DNA"/>
</dbReference>
<gene>
    <name evidence="2" type="ORF">POZ24_19065</name>
</gene>
<dbReference type="InterPro" id="IPR021958">
    <property type="entry name" value="DUF3575"/>
</dbReference>
<evidence type="ECO:0000313" key="2">
    <source>
        <dbReference type="EMBL" id="MDC1882092.1"/>
    </source>
</evidence>
<sequence length="395" mass="44637">MLKRFMFISLFVWLALPLVAQEKRGSTYIFRFVPGKDMFFIPYLQNASQWKELCDTLNVCQQQIKDGEMYINVSSYAATSGTRPASRVAYMRNNRVKAELITRLGLKEKMFVTDRIIPVGYGANNLHDVVVVTFPANVSKVARVAGEEAAMRVRAYNREMIANSEAERRMAEQKRQEEEQKRLAAERAERERIVTEAATRSPSLSSPEAQGEAVPNSVPLDDSNTTSDAAGHAASTFALRANLLRWATLTPDLGLEWRINPNWGIVLNGSWTSWSWKDKDRRYALWRISPEFRYYIGKERNGYIGAMYHIGEFNYKLAKTGKQGNLQGGGLIGGYQLKMSSCLSLDFTIGLGCTHADYDKYEVIDAVRVKSGKANKNYWGVNQLGVTLVWKIGRP</sequence>
<feature type="region of interest" description="Disordered" evidence="1">
    <location>
        <begin position="167"/>
        <end position="229"/>
    </location>
</feature>
<organism evidence="2 3">
    <name type="scientific">Bacteroides uniformis</name>
    <dbReference type="NCBI Taxonomy" id="820"/>
    <lineage>
        <taxon>Bacteria</taxon>
        <taxon>Pseudomonadati</taxon>
        <taxon>Bacteroidota</taxon>
        <taxon>Bacteroidia</taxon>
        <taxon>Bacteroidales</taxon>
        <taxon>Bacteroidaceae</taxon>
        <taxon>Bacteroides</taxon>
    </lineage>
</organism>
<evidence type="ECO:0000313" key="3">
    <source>
        <dbReference type="Proteomes" id="UP001213309"/>
    </source>
</evidence>
<protein>
    <submittedName>
        <fullName evidence="2">DUF3575 domain-containing protein</fullName>
    </submittedName>
</protein>
<name>A0AAW6GTT4_BACUN</name>
<dbReference type="RefSeq" id="WP_196072275.1">
    <property type="nucleotide sequence ID" value="NZ_JADPCT010000080.1"/>
</dbReference>
<dbReference type="CDD" id="cd22265">
    <property type="entry name" value="UDM1_RNF168"/>
    <property type="match status" value="1"/>
</dbReference>
<dbReference type="Proteomes" id="UP001213309">
    <property type="component" value="Unassembled WGS sequence"/>
</dbReference>
<comment type="caution">
    <text evidence="2">The sequence shown here is derived from an EMBL/GenBank/DDBJ whole genome shotgun (WGS) entry which is preliminary data.</text>
</comment>
<evidence type="ECO:0000256" key="1">
    <source>
        <dbReference type="SAM" id="MobiDB-lite"/>
    </source>
</evidence>
<dbReference type="Pfam" id="PF12099">
    <property type="entry name" value="DUF3575"/>
    <property type="match status" value="1"/>
</dbReference>
<feature type="compositionally biased region" description="Basic and acidic residues" evidence="1">
    <location>
        <begin position="167"/>
        <end position="194"/>
    </location>
</feature>
<dbReference type="AlphaFoldDB" id="A0AAW6GTT4"/>